<dbReference type="CDD" id="cd24032">
    <property type="entry name" value="ASKHA_NBD_TsaB"/>
    <property type="match status" value="1"/>
</dbReference>
<proteinExistence type="predicted"/>
<comment type="caution">
    <text evidence="2">The sequence shown here is derived from an EMBL/GenBank/DDBJ whole genome shotgun (WGS) entry which is preliminary data.</text>
</comment>
<dbReference type="SUPFAM" id="SSF53067">
    <property type="entry name" value="Actin-like ATPase domain"/>
    <property type="match status" value="2"/>
</dbReference>
<dbReference type="EMBL" id="QEAS01000007">
    <property type="protein sequence ID" value="PWG80866.1"/>
    <property type="molecule type" value="Genomic_DNA"/>
</dbReference>
<evidence type="ECO:0000313" key="3">
    <source>
        <dbReference type="Proteomes" id="UP000245647"/>
    </source>
</evidence>
<dbReference type="GO" id="GO:0002949">
    <property type="term" value="P:tRNA threonylcarbamoyladenosine modification"/>
    <property type="evidence" value="ECO:0007669"/>
    <property type="project" value="InterPro"/>
</dbReference>
<dbReference type="InterPro" id="IPR000905">
    <property type="entry name" value="Gcp-like_dom"/>
</dbReference>
<reference evidence="2 3" key="1">
    <citation type="submission" date="2018-04" db="EMBL/GenBank/DDBJ databases">
        <title>Pedobacter chongqingensis sp. nov., isolated from a rottenly hemp rope.</title>
        <authorList>
            <person name="Cai Y."/>
        </authorList>
    </citation>
    <scope>NUCLEOTIDE SEQUENCE [LARGE SCALE GENOMIC DNA]</scope>
    <source>
        <strain evidence="2 3">FJ4-8</strain>
    </source>
</reference>
<keyword evidence="3" id="KW-1185">Reference proteome</keyword>
<dbReference type="Proteomes" id="UP000245647">
    <property type="component" value="Unassembled WGS sequence"/>
</dbReference>
<protein>
    <submittedName>
        <fullName evidence="2">tRNA (Adenosine(37)-N6)-threonylcarbamoyltransferase complex dimerization subunit type 1 TsaB</fullName>
    </submittedName>
</protein>
<evidence type="ECO:0000313" key="2">
    <source>
        <dbReference type="EMBL" id="PWG80866.1"/>
    </source>
</evidence>
<dbReference type="InterPro" id="IPR022496">
    <property type="entry name" value="T6A_TsaB"/>
</dbReference>
<dbReference type="RefSeq" id="WP_109415721.1">
    <property type="nucleotide sequence ID" value="NZ_QEAS01000007.1"/>
</dbReference>
<dbReference type="Gene3D" id="3.30.420.40">
    <property type="match status" value="2"/>
</dbReference>
<dbReference type="AlphaFoldDB" id="A0A2U2PHI3"/>
<keyword evidence="2" id="KW-0808">Transferase</keyword>
<evidence type="ECO:0000259" key="1">
    <source>
        <dbReference type="Pfam" id="PF00814"/>
    </source>
</evidence>
<gene>
    <name evidence="2" type="primary">tsaB</name>
    <name evidence="2" type="ORF">DDR33_10480</name>
</gene>
<name>A0A2U2PHI3_9SPHI</name>
<accession>A0A2U2PHI3</accession>
<dbReference type="PANTHER" id="PTHR11735:SF11">
    <property type="entry name" value="TRNA THREONYLCARBAMOYLADENOSINE BIOSYNTHESIS PROTEIN TSAB"/>
    <property type="match status" value="1"/>
</dbReference>
<dbReference type="NCBIfam" id="TIGR03725">
    <property type="entry name" value="T6A_YeaZ"/>
    <property type="match status" value="1"/>
</dbReference>
<dbReference type="GO" id="GO:0016740">
    <property type="term" value="F:transferase activity"/>
    <property type="evidence" value="ECO:0007669"/>
    <property type="project" value="UniProtKB-KW"/>
</dbReference>
<organism evidence="2 3">
    <name type="scientific">Pararcticibacter amylolyticus</name>
    <dbReference type="NCBI Taxonomy" id="2173175"/>
    <lineage>
        <taxon>Bacteria</taxon>
        <taxon>Pseudomonadati</taxon>
        <taxon>Bacteroidota</taxon>
        <taxon>Sphingobacteriia</taxon>
        <taxon>Sphingobacteriales</taxon>
        <taxon>Sphingobacteriaceae</taxon>
        <taxon>Pararcticibacter</taxon>
    </lineage>
</organism>
<dbReference type="GO" id="GO:0005829">
    <property type="term" value="C:cytosol"/>
    <property type="evidence" value="ECO:0007669"/>
    <property type="project" value="TreeGrafter"/>
</dbReference>
<dbReference type="OrthoDB" id="9784166at2"/>
<dbReference type="PANTHER" id="PTHR11735">
    <property type="entry name" value="TRNA N6-ADENOSINE THREONYLCARBAMOYLTRANSFERASE"/>
    <property type="match status" value="1"/>
</dbReference>
<dbReference type="Pfam" id="PF00814">
    <property type="entry name" value="TsaD"/>
    <property type="match status" value="1"/>
</dbReference>
<sequence length="231" mass="25246">MALILQIETSTTSCSAALARDGEILSVKEVNQPNVHASSLTLFINEVLQSAGVRMEQVEAVAVSMGPGSYTGLRIGVSTAKGICYAMDIPLISVNTLEAMAWKMKGLGSYPDALFCPMIDARRMEVYTAVYDQELQMISPVEAKIIDESSFAELLKSHRIVFFGDGADKCREVLGLSPNALFADDFFNSSSGLTSLAYRNYQNSRFEDTAYFEPYYLKDFIAGNPAAGKKI</sequence>
<feature type="domain" description="Gcp-like" evidence="1">
    <location>
        <begin position="36"/>
        <end position="147"/>
    </location>
</feature>
<dbReference type="InterPro" id="IPR043129">
    <property type="entry name" value="ATPase_NBD"/>
</dbReference>